<keyword evidence="2" id="KW-1133">Transmembrane helix</keyword>
<keyword evidence="5" id="KW-1185">Reference proteome</keyword>
<feature type="compositionally biased region" description="Low complexity" evidence="1">
    <location>
        <begin position="63"/>
        <end position="72"/>
    </location>
</feature>
<feature type="region of interest" description="Disordered" evidence="1">
    <location>
        <begin position="33"/>
        <end position="112"/>
    </location>
</feature>
<evidence type="ECO:0000313" key="5">
    <source>
        <dbReference type="Proteomes" id="UP000438182"/>
    </source>
</evidence>
<dbReference type="AlphaFoldDB" id="A0A6I4NUW3"/>
<evidence type="ECO:0000256" key="3">
    <source>
        <dbReference type="SAM" id="SignalP"/>
    </source>
</evidence>
<feature type="compositionally biased region" description="Gly residues" evidence="1">
    <location>
        <begin position="73"/>
        <end position="90"/>
    </location>
</feature>
<dbReference type="EMBL" id="WSTA01000014">
    <property type="protein sequence ID" value="MWB97881.1"/>
    <property type="molecule type" value="Genomic_DNA"/>
</dbReference>
<keyword evidence="3" id="KW-0732">Signal</keyword>
<feature type="compositionally biased region" description="Pro residues" evidence="1">
    <location>
        <begin position="52"/>
        <end position="62"/>
    </location>
</feature>
<proteinExistence type="predicted"/>
<dbReference type="Proteomes" id="UP000438182">
    <property type="component" value="Unassembled WGS sequence"/>
</dbReference>
<feature type="signal peptide" evidence="3">
    <location>
        <begin position="1"/>
        <end position="26"/>
    </location>
</feature>
<reference evidence="4 5" key="1">
    <citation type="submission" date="2019-12" db="EMBL/GenBank/DDBJ databases">
        <authorList>
            <person name="Kim Y.S."/>
        </authorList>
    </citation>
    <scope>NUCLEOTIDE SEQUENCE [LARGE SCALE GENOMIC DNA]</scope>
    <source>
        <strain evidence="4 5">MMS17-SY077</strain>
    </source>
</reference>
<name>A0A6I4NUW3_9MICO</name>
<feature type="compositionally biased region" description="Low complexity" evidence="1">
    <location>
        <begin position="91"/>
        <end position="105"/>
    </location>
</feature>
<gene>
    <name evidence="4" type="ORF">GB864_04865</name>
</gene>
<sequence>MNQRSPRRLGAAAAMGAIALIALLGAQPLEGARADDEAGTGNVSVTIVDPTTPSPTATPSPSPSSTAAPSGTTGVGSSTGGGGSGSGASTGSGSTTTPDGASPGGDQPADELSLGGVLYIGGLGAEYTPSTDPLAGSVDLVFTVRNASETTFDAEVVAWTETPLGTRIDTASAEIAGLAGDEVRTIRLRTSGVGQWPIVNAFVTVTPPNQVEGTTLTPVTREASVFTFPWAFGLLALVVAATIAITRFVRARRAAVPIREPQGVTA</sequence>
<accession>A0A6I4NUW3</accession>
<organism evidence="4 5">
    <name type="scientific">Agromyces seonyuensis</name>
    <dbReference type="NCBI Taxonomy" id="2662446"/>
    <lineage>
        <taxon>Bacteria</taxon>
        <taxon>Bacillati</taxon>
        <taxon>Actinomycetota</taxon>
        <taxon>Actinomycetes</taxon>
        <taxon>Micrococcales</taxon>
        <taxon>Microbacteriaceae</taxon>
        <taxon>Agromyces</taxon>
    </lineage>
</organism>
<keyword evidence="2" id="KW-0472">Membrane</keyword>
<feature type="chain" id="PRO_5039534055" description="DUF916 domain-containing protein" evidence="3">
    <location>
        <begin position="27"/>
        <end position="266"/>
    </location>
</feature>
<evidence type="ECO:0000256" key="1">
    <source>
        <dbReference type="SAM" id="MobiDB-lite"/>
    </source>
</evidence>
<comment type="caution">
    <text evidence="4">The sequence shown here is derived from an EMBL/GenBank/DDBJ whole genome shotgun (WGS) entry which is preliminary data.</text>
</comment>
<dbReference type="RefSeq" id="WP_160423228.1">
    <property type="nucleotide sequence ID" value="NZ_WSTA01000014.1"/>
</dbReference>
<keyword evidence="2" id="KW-0812">Transmembrane</keyword>
<evidence type="ECO:0008006" key="6">
    <source>
        <dbReference type="Google" id="ProtNLM"/>
    </source>
</evidence>
<feature type="transmembrane region" description="Helical" evidence="2">
    <location>
        <begin position="228"/>
        <end position="249"/>
    </location>
</feature>
<evidence type="ECO:0000256" key="2">
    <source>
        <dbReference type="SAM" id="Phobius"/>
    </source>
</evidence>
<evidence type="ECO:0000313" key="4">
    <source>
        <dbReference type="EMBL" id="MWB97881.1"/>
    </source>
</evidence>
<protein>
    <recommendedName>
        <fullName evidence="6">DUF916 domain-containing protein</fullName>
    </recommendedName>
</protein>